<protein>
    <submittedName>
        <fullName evidence="1">Uncharacterized protein</fullName>
    </submittedName>
</protein>
<organism evidence="1 2">
    <name type="scientific">Mycena albidolilacea</name>
    <dbReference type="NCBI Taxonomy" id="1033008"/>
    <lineage>
        <taxon>Eukaryota</taxon>
        <taxon>Fungi</taxon>
        <taxon>Dikarya</taxon>
        <taxon>Basidiomycota</taxon>
        <taxon>Agaricomycotina</taxon>
        <taxon>Agaricomycetes</taxon>
        <taxon>Agaricomycetidae</taxon>
        <taxon>Agaricales</taxon>
        <taxon>Marasmiineae</taxon>
        <taxon>Mycenaceae</taxon>
        <taxon>Mycena</taxon>
    </lineage>
</organism>
<name>A0AAD7ETM8_9AGAR</name>
<dbReference type="Proteomes" id="UP001218218">
    <property type="component" value="Unassembled WGS sequence"/>
</dbReference>
<dbReference type="EMBL" id="JARIHO010000013">
    <property type="protein sequence ID" value="KAJ7351258.1"/>
    <property type="molecule type" value="Genomic_DNA"/>
</dbReference>
<accession>A0AAD7ETM8</accession>
<gene>
    <name evidence="1" type="ORF">DFH08DRAFT_957588</name>
</gene>
<reference evidence="1" key="1">
    <citation type="submission" date="2023-03" db="EMBL/GenBank/DDBJ databases">
        <title>Massive genome expansion in bonnet fungi (Mycena s.s.) driven by repeated elements and novel gene families across ecological guilds.</title>
        <authorList>
            <consortium name="Lawrence Berkeley National Laboratory"/>
            <person name="Harder C.B."/>
            <person name="Miyauchi S."/>
            <person name="Viragh M."/>
            <person name="Kuo A."/>
            <person name="Thoen E."/>
            <person name="Andreopoulos B."/>
            <person name="Lu D."/>
            <person name="Skrede I."/>
            <person name="Drula E."/>
            <person name="Henrissat B."/>
            <person name="Morin E."/>
            <person name="Kohler A."/>
            <person name="Barry K."/>
            <person name="LaButti K."/>
            <person name="Morin E."/>
            <person name="Salamov A."/>
            <person name="Lipzen A."/>
            <person name="Mereny Z."/>
            <person name="Hegedus B."/>
            <person name="Baldrian P."/>
            <person name="Stursova M."/>
            <person name="Weitz H."/>
            <person name="Taylor A."/>
            <person name="Grigoriev I.V."/>
            <person name="Nagy L.G."/>
            <person name="Martin F."/>
            <person name="Kauserud H."/>
        </authorList>
    </citation>
    <scope>NUCLEOTIDE SEQUENCE</scope>
    <source>
        <strain evidence="1">CBHHK002</strain>
    </source>
</reference>
<sequence length="82" mass="9608">MPRSEPGCPRLPIPAPIFLYFLLSRGHALDCLMLWVSRHHRDLDATVQSRIDELCSAKQLIFAFDEDDGYDCSDFRIYNDFW</sequence>
<keyword evidence="2" id="KW-1185">Reference proteome</keyword>
<proteinExistence type="predicted"/>
<evidence type="ECO:0000313" key="1">
    <source>
        <dbReference type="EMBL" id="KAJ7351258.1"/>
    </source>
</evidence>
<evidence type="ECO:0000313" key="2">
    <source>
        <dbReference type="Proteomes" id="UP001218218"/>
    </source>
</evidence>
<comment type="caution">
    <text evidence="1">The sequence shown here is derived from an EMBL/GenBank/DDBJ whole genome shotgun (WGS) entry which is preliminary data.</text>
</comment>
<dbReference type="AlphaFoldDB" id="A0AAD7ETM8"/>